<evidence type="ECO:0000256" key="1">
    <source>
        <dbReference type="SAM" id="MobiDB-lite"/>
    </source>
</evidence>
<comment type="caution">
    <text evidence="2">The sequence shown here is derived from an EMBL/GenBank/DDBJ whole genome shotgun (WGS) entry which is preliminary data.</text>
</comment>
<gene>
    <name evidence="2" type="ORF">chiPu_0015974</name>
</gene>
<keyword evidence="3" id="KW-1185">Reference proteome</keyword>
<dbReference type="Proteomes" id="UP000287033">
    <property type="component" value="Unassembled WGS sequence"/>
</dbReference>
<dbReference type="AlphaFoldDB" id="A0A401T4D7"/>
<protein>
    <submittedName>
        <fullName evidence="2">Uncharacterized protein</fullName>
    </submittedName>
</protein>
<dbReference type="EMBL" id="BEZZ01001004">
    <property type="protein sequence ID" value="GCC37470.1"/>
    <property type="molecule type" value="Genomic_DNA"/>
</dbReference>
<sequence>MGARIAPGASRLGSAYSAALTAWVQRRARGRGRFSVSPSPPRPARAASTGRFPVPQSRLREGAGALLTVPARAQRHHGDRCSFTVTFHHNHVKRYFCPV</sequence>
<feature type="region of interest" description="Disordered" evidence="1">
    <location>
        <begin position="30"/>
        <end position="52"/>
    </location>
</feature>
<organism evidence="2 3">
    <name type="scientific">Chiloscyllium punctatum</name>
    <name type="common">Brownbanded bambooshark</name>
    <name type="synonym">Hemiscyllium punctatum</name>
    <dbReference type="NCBI Taxonomy" id="137246"/>
    <lineage>
        <taxon>Eukaryota</taxon>
        <taxon>Metazoa</taxon>
        <taxon>Chordata</taxon>
        <taxon>Craniata</taxon>
        <taxon>Vertebrata</taxon>
        <taxon>Chondrichthyes</taxon>
        <taxon>Elasmobranchii</taxon>
        <taxon>Galeomorphii</taxon>
        <taxon>Galeoidea</taxon>
        <taxon>Orectolobiformes</taxon>
        <taxon>Hemiscylliidae</taxon>
        <taxon>Chiloscyllium</taxon>
    </lineage>
</organism>
<accession>A0A401T4D7</accession>
<evidence type="ECO:0000313" key="2">
    <source>
        <dbReference type="EMBL" id="GCC37470.1"/>
    </source>
</evidence>
<proteinExistence type="predicted"/>
<reference evidence="2 3" key="1">
    <citation type="journal article" date="2018" name="Nat. Ecol. Evol.">
        <title>Shark genomes provide insights into elasmobranch evolution and the origin of vertebrates.</title>
        <authorList>
            <person name="Hara Y"/>
            <person name="Yamaguchi K"/>
            <person name="Onimaru K"/>
            <person name="Kadota M"/>
            <person name="Koyanagi M"/>
            <person name="Keeley SD"/>
            <person name="Tatsumi K"/>
            <person name="Tanaka K"/>
            <person name="Motone F"/>
            <person name="Kageyama Y"/>
            <person name="Nozu R"/>
            <person name="Adachi N"/>
            <person name="Nishimura O"/>
            <person name="Nakagawa R"/>
            <person name="Tanegashima C"/>
            <person name="Kiyatake I"/>
            <person name="Matsumoto R"/>
            <person name="Murakumo K"/>
            <person name="Nishida K"/>
            <person name="Terakita A"/>
            <person name="Kuratani S"/>
            <person name="Sato K"/>
            <person name="Hyodo S Kuraku.S."/>
        </authorList>
    </citation>
    <scope>NUCLEOTIDE SEQUENCE [LARGE SCALE GENOMIC DNA]</scope>
</reference>
<evidence type="ECO:0000313" key="3">
    <source>
        <dbReference type="Proteomes" id="UP000287033"/>
    </source>
</evidence>
<name>A0A401T4D7_CHIPU</name>